<evidence type="ECO:0000256" key="1">
    <source>
        <dbReference type="ARBA" id="ARBA00006484"/>
    </source>
</evidence>
<organism evidence="4 5">
    <name type="scientific">Clavelina lepadiformis</name>
    <name type="common">Light-bulb sea squirt</name>
    <name type="synonym">Ascidia lepadiformis</name>
    <dbReference type="NCBI Taxonomy" id="159417"/>
    <lineage>
        <taxon>Eukaryota</taxon>
        <taxon>Metazoa</taxon>
        <taxon>Chordata</taxon>
        <taxon>Tunicata</taxon>
        <taxon>Ascidiacea</taxon>
        <taxon>Aplousobranchia</taxon>
        <taxon>Clavelinidae</taxon>
        <taxon>Clavelina</taxon>
    </lineage>
</organism>
<evidence type="ECO:0000313" key="5">
    <source>
        <dbReference type="Proteomes" id="UP001642483"/>
    </source>
</evidence>
<proteinExistence type="inferred from homology"/>
<dbReference type="InterPro" id="IPR036291">
    <property type="entry name" value="NAD(P)-bd_dom_sf"/>
</dbReference>
<reference evidence="4 5" key="1">
    <citation type="submission" date="2024-02" db="EMBL/GenBank/DDBJ databases">
        <authorList>
            <person name="Daric V."/>
            <person name="Darras S."/>
        </authorList>
    </citation>
    <scope>NUCLEOTIDE SEQUENCE [LARGE SCALE GENOMIC DNA]</scope>
</reference>
<keyword evidence="5" id="KW-1185">Reference proteome</keyword>
<evidence type="ECO:0008006" key="6">
    <source>
        <dbReference type="Google" id="ProtNLM"/>
    </source>
</evidence>
<dbReference type="EMBL" id="CAWYQH010000141">
    <property type="protein sequence ID" value="CAK8694731.1"/>
    <property type="molecule type" value="Genomic_DNA"/>
</dbReference>
<comment type="similarity">
    <text evidence="1 3">Belongs to the short-chain dehydrogenases/reductases (SDR) family.</text>
</comment>
<dbReference type="PROSITE" id="PS00061">
    <property type="entry name" value="ADH_SHORT"/>
    <property type="match status" value="1"/>
</dbReference>
<dbReference type="Gene3D" id="3.40.50.720">
    <property type="entry name" value="NAD(P)-binding Rossmann-like Domain"/>
    <property type="match status" value="1"/>
</dbReference>
<evidence type="ECO:0000256" key="2">
    <source>
        <dbReference type="ARBA" id="ARBA00023002"/>
    </source>
</evidence>
<dbReference type="InterPro" id="IPR002347">
    <property type="entry name" value="SDR_fam"/>
</dbReference>
<protein>
    <recommendedName>
        <fullName evidence="6">Dehydrogenase/reductase SDR family member 11</fullName>
    </recommendedName>
</protein>
<keyword evidence="2" id="KW-0560">Oxidoreductase</keyword>
<sequence>MERWVGKVALITGASEGIGASIAEKLVQSEMKVIGCARNIDKLNKTASKINNVGPGEMYPYQCDLNEESQVLGMFQFIREKFKTLHVCVNNAAVIHDTSILEGKTEEWKHMLNVNVLAVLICSRESVKLMRESEVDDGHIINLNSVAGHRIVHKPLYGITKFALSAINQGLRVELIGAKTHIRSTQISPGFVETYLLDKVYPGQGKCDKLFSEMECLKTEDISEAVLYVLGSHPRVNVNDIIIRPTEQLE</sequence>
<dbReference type="InterPro" id="IPR020904">
    <property type="entry name" value="Sc_DH/Rdtase_CS"/>
</dbReference>
<gene>
    <name evidence="4" type="ORF">CVLEPA_LOCUS28077</name>
</gene>
<name>A0ABP0GSL7_CLALP</name>
<evidence type="ECO:0000313" key="4">
    <source>
        <dbReference type="EMBL" id="CAK8694731.1"/>
    </source>
</evidence>
<dbReference type="PRINTS" id="PR00081">
    <property type="entry name" value="GDHRDH"/>
</dbReference>
<dbReference type="SUPFAM" id="SSF51735">
    <property type="entry name" value="NAD(P)-binding Rossmann-fold domains"/>
    <property type="match status" value="1"/>
</dbReference>
<evidence type="ECO:0000256" key="3">
    <source>
        <dbReference type="RuleBase" id="RU000363"/>
    </source>
</evidence>
<dbReference type="Proteomes" id="UP001642483">
    <property type="component" value="Unassembled WGS sequence"/>
</dbReference>
<accession>A0ABP0GSL7</accession>
<dbReference type="PRINTS" id="PR00080">
    <property type="entry name" value="SDRFAMILY"/>
</dbReference>
<dbReference type="Pfam" id="PF00106">
    <property type="entry name" value="adh_short"/>
    <property type="match status" value="1"/>
</dbReference>
<dbReference type="PANTHER" id="PTHR43115:SF4">
    <property type="entry name" value="DEHYDROGENASE_REDUCTASE SDR FAMILY MEMBER 11"/>
    <property type="match status" value="1"/>
</dbReference>
<comment type="caution">
    <text evidence="4">The sequence shown here is derived from an EMBL/GenBank/DDBJ whole genome shotgun (WGS) entry which is preliminary data.</text>
</comment>
<dbReference type="PANTHER" id="PTHR43115">
    <property type="entry name" value="DEHYDROGENASE/REDUCTASE SDR FAMILY MEMBER 11"/>
    <property type="match status" value="1"/>
</dbReference>